<name>A0A8S1RR17_9CILI</name>
<evidence type="ECO:0000313" key="1">
    <source>
        <dbReference type="EMBL" id="CAD8128914.1"/>
    </source>
</evidence>
<protein>
    <submittedName>
        <fullName evidence="1">Uncharacterized protein</fullName>
    </submittedName>
</protein>
<sequence length="63" mass="7480">MKPLIQDKTTRQASQYFEFYAEYKQFSIWGVMITQLQNDSVNKPQGNILKECIHQVQMINKIN</sequence>
<evidence type="ECO:0000313" key="2">
    <source>
        <dbReference type="Proteomes" id="UP000692954"/>
    </source>
</evidence>
<gene>
    <name evidence="1" type="ORF">PSON_ATCC_30995.1.T2000005</name>
</gene>
<accession>A0A8S1RR17</accession>
<dbReference type="AlphaFoldDB" id="A0A8S1RR17"/>
<dbReference type="EMBL" id="CAJJDN010000200">
    <property type="protein sequence ID" value="CAD8128914.1"/>
    <property type="molecule type" value="Genomic_DNA"/>
</dbReference>
<keyword evidence="2" id="KW-1185">Reference proteome</keyword>
<reference evidence="1" key="1">
    <citation type="submission" date="2021-01" db="EMBL/GenBank/DDBJ databases">
        <authorList>
            <consortium name="Genoscope - CEA"/>
            <person name="William W."/>
        </authorList>
    </citation>
    <scope>NUCLEOTIDE SEQUENCE</scope>
</reference>
<comment type="caution">
    <text evidence="1">The sequence shown here is derived from an EMBL/GenBank/DDBJ whole genome shotgun (WGS) entry which is preliminary data.</text>
</comment>
<dbReference type="Proteomes" id="UP000692954">
    <property type="component" value="Unassembled WGS sequence"/>
</dbReference>
<proteinExistence type="predicted"/>
<organism evidence="1 2">
    <name type="scientific">Paramecium sonneborni</name>
    <dbReference type="NCBI Taxonomy" id="65129"/>
    <lineage>
        <taxon>Eukaryota</taxon>
        <taxon>Sar</taxon>
        <taxon>Alveolata</taxon>
        <taxon>Ciliophora</taxon>
        <taxon>Intramacronucleata</taxon>
        <taxon>Oligohymenophorea</taxon>
        <taxon>Peniculida</taxon>
        <taxon>Parameciidae</taxon>
        <taxon>Paramecium</taxon>
    </lineage>
</organism>